<dbReference type="AlphaFoldDB" id="A0A3N4HI17"/>
<name>A0A3N4HI17_ASCIM</name>
<proteinExistence type="predicted"/>
<feature type="region of interest" description="Disordered" evidence="1">
    <location>
        <begin position="80"/>
        <end position="109"/>
    </location>
</feature>
<accession>A0A3N4HI17</accession>
<protein>
    <submittedName>
        <fullName evidence="2">Uncharacterized protein</fullName>
    </submittedName>
</protein>
<evidence type="ECO:0000256" key="1">
    <source>
        <dbReference type="SAM" id="MobiDB-lite"/>
    </source>
</evidence>
<dbReference type="EMBL" id="ML119815">
    <property type="protein sequence ID" value="RPA73589.1"/>
    <property type="molecule type" value="Genomic_DNA"/>
</dbReference>
<reference evidence="2 3" key="1">
    <citation type="journal article" date="2018" name="Nat. Ecol. Evol.">
        <title>Pezizomycetes genomes reveal the molecular basis of ectomycorrhizal truffle lifestyle.</title>
        <authorList>
            <person name="Murat C."/>
            <person name="Payen T."/>
            <person name="Noel B."/>
            <person name="Kuo A."/>
            <person name="Morin E."/>
            <person name="Chen J."/>
            <person name="Kohler A."/>
            <person name="Krizsan K."/>
            <person name="Balestrini R."/>
            <person name="Da Silva C."/>
            <person name="Montanini B."/>
            <person name="Hainaut M."/>
            <person name="Levati E."/>
            <person name="Barry K.W."/>
            <person name="Belfiori B."/>
            <person name="Cichocki N."/>
            <person name="Clum A."/>
            <person name="Dockter R.B."/>
            <person name="Fauchery L."/>
            <person name="Guy J."/>
            <person name="Iotti M."/>
            <person name="Le Tacon F."/>
            <person name="Lindquist E.A."/>
            <person name="Lipzen A."/>
            <person name="Malagnac F."/>
            <person name="Mello A."/>
            <person name="Molinier V."/>
            <person name="Miyauchi S."/>
            <person name="Poulain J."/>
            <person name="Riccioni C."/>
            <person name="Rubini A."/>
            <person name="Sitrit Y."/>
            <person name="Splivallo R."/>
            <person name="Traeger S."/>
            <person name="Wang M."/>
            <person name="Zifcakova L."/>
            <person name="Wipf D."/>
            <person name="Zambonelli A."/>
            <person name="Paolocci F."/>
            <person name="Nowrousian M."/>
            <person name="Ottonello S."/>
            <person name="Baldrian P."/>
            <person name="Spatafora J.W."/>
            <person name="Henrissat B."/>
            <person name="Nagy L.G."/>
            <person name="Aury J.M."/>
            <person name="Wincker P."/>
            <person name="Grigoriev I.V."/>
            <person name="Bonfante P."/>
            <person name="Martin F.M."/>
        </authorList>
    </citation>
    <scope>NUCLEOTIDE SEQUENCE [LARGE SCALE GENOMIC DNA]</scope>
    <source>
        <strain evidence="2 3">RN42</strain>
    </source>
</reference>
<feature type="compositionally biased region" description="Low complexity" evidence="1">
    <location>
        <begin position="87"/>
        <end position="107"/>
    </location>
</feature>
<sequence length="194" mass="20978">MRTVLRVEREIMAGRARTCLRGGSEMWVGWVYMQGGVMKGCVACVGGGSAGRVGGDVEDSEDVIVVMGWRSSVGEGRCGNWGDDLSNKTSTATTTRSKPTRSSSISRTTKRVYPIPHCSGQSTDSHPSHSETSSWNQINIGKLSSTLTSGLGACRQYKTPCPKSIRKVPATSLLNEESFSMVHFEPGEQSQIRE</sequence>
<organism evidence="2 3">
    <name type="scientific">Ascobolus immersus RN42</name>
    <dbReference type="NCBI Taxonomy" id="1160509"/>
    <lineage>
        <taxon>Eukaryota</taxon>
        <taxon>Fungi</taxon>
        <taxon>Dikarya</taxon>
        <taxon>Ascomycota</taxon>
        <taxon>Pezizomycotina</taxon>
        <taxon>Pezizomycetes</taxon>
        <taxon>Pezizales</taxon>
        <taxon>Ascobolaceae</taxon>
        <taxon>Ascobolus</taxon>
    </lineage>
</organism>
<evidence type="ECO:0000313" key="2">
    <source>
        <dbReference type="EMBL" id="RPA73589.1"/>
    </source>
</evidence>
<dbReference type="Proteomes" id="UP000275078">
    <property type="component" value="Unassembled WGS sequence"/>
</dbReference>
<evidence type="ECO:0000313" key="3">
    <source>
        <dbReference type="Proteomes" id="UP000275078"/>
    </source>
</evidence>
<gene>
    <name evidence="2" type="ORF">BJ508DRAFT_48110</name>
</gene>
<keyword evidence="3" id="KW-1185">Reference proteome</keyword>